<dbReference type="InterPro" id="IPR050163">
    <property type="entry name" value="Apolipoprotein_A1/A4/E"/>
</dbReference>
<dbReference type="Gene3D" id="1.20.120.20">
    <property type="entry name" value="Apolipoprotein"/>
    <property type="match status" value="2"/>
</dbReference>
<dbReference type="InterPro" id="IPR000074">
    <property type="entry name" value="ApoA_E"/>
</dbReference>
<comment type="subunit">
    <text evidence="18">Interacts with GPIHBP1. Interacts with SORL1; this interaction leads to APOA5 internalization and sorting either to lysosomes and degradation, or to the trans-Golgi network.</text>
</comment>
<gene>
    <name evidence="20" type="ORF">PECUL_23A057697</name>
</gene>
<evidence type="ECO:0000256" key="4">
    <source>
        <dbReference type="ARBA" id="ARBA00004613"/>
    </source>
</evidence>
<dbReference type="GO" id="GO:0005769">
    <property type="term" value="C:early endosome"/>
    <property type="evidence" value="ECO:0007669"/>
    <property type="project" value="UniProtKB-SubCell"/>
</dbReference>
<evidence type="ECO:0000313" key="20">
    <source>
        <dbReference type="EMBL" id="CAH2320226.1"/>
    </source>
</evidence>
<evidence type="ECO:0000256" key="2">
    <source>
        <dbReference type="ARBA" id="ARBA00004601"/>
    </source>
</evidence>
<dbReference type="GO" id="GO:0055090">
    <property type="term" value="P:acylglycerol homeostasis"/>
    <property type="evidence" value="ECO:0007669"/>
    <property type="project" value="TreeGrafter"/>
</dbReference>
<evidence type="ECO:0000256" key="18">
    <source>
        <dbReference type="ARBA" id="ARBA00046669"/>
    </source>
</evidence>
<dbReference type="GO" id="GO:0060228">
    <property type="term" value="F:phosphatidylcholine-sterol O-acyltransferase activator activity"/>
    <property type="evidence" value="ECO:0007669"/>
    <property type="project" value="TreeGrafter"/>
</dbReference>
<dbReference type="SUPFAM" id="SSF58113">
    <property type="entry name" value="Apolipoprotein A-I"/>
    <property type="match status" value="2"/>
</dbReference>
<evidence type="ECO:0000256" key="3">
    <source>
        <dbReference type="ARBA" id="ARBA00004603"/>
    </source>
</evidence>
<evidence type="ECO:0000256" key="9">
    <source>
        <dbReference type="ARBA" id="ARBA00022553"/>
    </source>
</evidence>
<dbReference type="Proteomes" id="UP001295444">
    <property type="component" value="Chromosome 10"/>
</dbReference>
<keyword evidence="9" id="KW-0597">Phosphoprotein</keyword>
<evidence type="ECO:0000256" key="8">
    <source>
        <dbReference type="ARBA" id="ARBA00022525"/>
    </source>
</evidence>
<dbReference type="GO" id="GO:0008203">
    <property type="term" value="P:cholesterol metabolic process"/>
    <property type="evidence" value="ECO:0007669"/>
    <property type="project" value="TreeGrafter"/>
</dbReference>
<evidence type="ECO:0000256" key="7">
    <source>
        <dbReference type="ARBA" id="ARBA00022513"/>
    </source>
</evidence>
<dbReference type="GO" id="GO:0034364">
    <property type="term" value="C:high-density lipoprotein particle"/>
    <property type="evidence" value="ECO:0007669"/>
    <property type="project" value="TreeGrafter"/>
</dbReference>
<keyword evidence="14" id="KW-0850">VLDL</keyword>
<evidence type="ECO:0000256" key="16">
    <source>
        <dbReference type="ARBA" id="ARBA00042594"/>
    </source>
</evidence>
<dbReference type="PANTHER" id="PTHR18976">
    <property type="entry name" value="APOLIPOPROTEIN"/>
    <property type="match status" value="1"/>
</dbReference>
<evidence type="ECO:0000256" key="10">
    <source>
        <dbReference type="ARBA" id="ARBA00022729"/>
    </source>
</evidence>
<dbReference type="GO" id="GO:0033344">
    <property type="term" value="P:cholesterol efflux"/>
    <property type="evidence" value="ECO:0007669"/>
    <property type="project" value="TreeGrafter"/>
</dbReference>
<evidence type="ECO:0000313" key="21">
    <source>
        <dbReference type="Proteomes" id="UP001295444"/>
    </source>
</evidence>
<dbReference type="GO" id="GO:0005794">
    <property type="term" value="C:Golgi apparatus"/>
    <property type="evidence" value="ECO:0007669"/>
    <property type="project" value="UniProtKB-SubCell"/>
</dbReference>
<keyword evidence="8" id="KW-0964">Secreted</keyword>
<dbReference type="GO" id="GO:0033700">
    <property type="term" value="P:phospholipid efflux"/>
    <property type="evidence" value="ECO:0007669"/>
    <property type="project" value="TreeGrafter"/>
</dbReference>
<evidence type="ECO:0000256" key="14">
    <source>
        <dbReference type="ARBA" id="ARBA00023313"/>
    </source>
</evidence>
<evidence type="ECO:0000256" key="11">
    <source>
        <dbReference type="ARBA" id="ARBA00022753"/>
    </source>
</evidence>
<comment type="similarity">
    <text evidence="5">Belongs to the apolipoprotein A1/A4/E family.</text>
</comment>
<evidence type="ECO:0000256" key="12">
    <source>
        <dbReference type="ARBA" id="ARBA00023034"/>
    </source>
</evidence>
<keyword evidence="19" id="KW-0175">Coiled coil</keyword>
<keyword evidence="13" id="KW-0445">Lipid transport</keyword>
<evidence type="ECO:0000256" key="1">
    <source>
        <dbReference type="ARBA" id="ARBA00004412"/>
    </source>
</evidence>
<keyword evidence="6" id="KW-0813">Transport</keyword>
<dbReference type="GO" id="GO:1903561">
    <property type="term" value="C:extracellular vesicle"/>
    <property type="evidence" value="ECO:0007669"/>
    <property type="project" value="TreeGrafter"/>
</dbReference>
<dbReference type="EMBL" id="OW240921">
    <property type="protein sequence ID" value="CAH2320226.1"/>
    <property type="molecule type" value="Genomic_DNA"/>
</dbReference>
<organism evidence="20 21">
    <name type="scientific">Pelobates cultripes</name>
    <name type="common">Western spadefoot toad</name>
    <dbReference type="NCBI Taxonomy" id="61616"/>
    <lineage>
        <taxon>Eukaryota</taxon>
        <taxon>Metazoa</taxon>
        <taxon>Chordata</taxon>
        <taxon>Craniata</taxon>
        <taxon>Vertebrata</taxon>
        <taxon>Euteleostomi</taxon>
        <taxon>Amphibia</taxon>
        <taxon>Batrachia</taxon>
        <taxon>Anura</taxon>
        <taxon>Pelobatoidea</taxon>
        <taxon>Pelobatidae</taxon>
        <taxon>Pelobates</taxon>
    </lineage>
</organism>
<comment type="function">
    <text evidence="17">Minor apolipoprotein mainly associated with HDL and to a lesser extent with VLDL. May also be associated with chylomicrons. Important determinant of plasma triglyceride (TG) levels by both being a potent stimulator of apo-CII lipoprotein lipase (LPL) TG hydrolysis and an inhibitor of the hepatic VLDL-TG production rate (without affecting the VLDL-apoB production rate). Activates poorly lecithin:cholesterol acyltransferase (LCAT) and does not enhance efflux of cholesterol from macrophages. Binds heparin.</text>
</comment>
<keyword evidence="11" id="KW-0967">Endosome</keyword>
<feature type="coiled-coil region" evidence="19">
    <location>
        <begin position="210"/>
        <end position="241"/>
    </location>
</feature>
<evidence type="ECO:0000256" key="19">
    <source>
        <dbReference type="SAM" id="Coils"/>
    </source>
</evidence>
<keyword evidence="7" id="KW-0162">Chylomicron</keyword>
<dbReference type="Pfam" id="PF01442">
    <property type="entry name" value="Apolipoprotein"/>
    <property type="match status" value="2"/>
</dbReference>
<dbReference type="GO" id="GO:0120020">
    <property type="term" value="F:cholesterol transfer activity"/>
    <property type="evidence" value="ECO:0007669"/>
    <property type="project" value="TreeGrafter"/>
</dbReference>
<reference evidence="20" key="1">
    <citation type="submission" date="2022-03" db="EMBL/GenBank/DDBJ databases">
        <authorList>
            <person name="Alioto T."/>
            <person name="Alioto T."/>
            <person name="Gomez Garrido J."/>
        </authorList>
    </citation>
    <scope>NUCLEOTIDE SEQUENCE</scope>
</reference>
<comment type="subcellular location">
    <subcellularLocation>
        <location evidence="1">Early endosome</location>
    </subcellularLocation>
    <subcellularLocation>
        <location evidence="2">Golgi apparatus</location>
        <location evidence="2">trans-Golgi network</location>
    </subcellularLocation>
    <subcellularLocation>
        <location evidence="3">Late endosome</location>
    </subcellularLocation>
    <subcellularLocation>
        <location evidence="4">Secreted</location>
    </subcellularLocation>
</comment>
<dbReference type="GO" id="GO:0042627">
    <property type="term" value="C:chylomicron"/>
    <property type="evidence" value="ECO:0007669"/>
    <property type="project" value="UniProtKB-KW"/>
</dbReference>
<dbReference type="GO" id="GO:0034361">
    <property type="term" value="C:very-low-density lipoprotein particle"/>
    <property type="evidence" value="ECO:0007669"/>
    <property type="project" value="UniProtKB-KW"/>
</dbReference>
<evidence type="ECO:0000256" key="6">
    <source>
        <dbReference type="ARBA" id="ARBA00022448"/>
    </source>
</evidence>
<evidence type="ECO:0000256" key="13">
    <source>
        <dbReference type="ARBA" id="ARBA00023055"/>
    </source>
</evidence>
<keyword evidence="12" id="KW-0333">Golgi apparatus</keyword>
<accession>A0AAD1T6Q5</accession>
<evidence type="ECO:0000256" key="17">
    <source>
        <dbReference type="ARBA" id="ARBA00046248"/>
    </source>
</evidence>
<dbReference type="GO" id="GO:0005770">
    <property type="term" value="C:late endosome"/>
    <property type="evidence" value="ECO:0007669"/>
    <property type="project" value="UniProtKB-SubCell"/>
</dbReference>
<proteinExistence type="inferred from homology"/>
<dbReference type="AlphaFoldDB" id="A0AAD1T6Q5"/>
<name>A0AAD1T6Q5_PELCU</name>
<dbReference type="GO" id="GO:0042157">
    <property type="term" value="P:lipoprotein metabolic process"/>
    <property type="evidence" value="ECO:0007669"/>
    <property type="project" value="InterPro"/>
</dbReference>
<keyword evidence="10" id="KW-0732">Signal</keyword>
<keyword evidence="21" id="KW-1185">Reference proteome</keyword>
<protein>
    <recommendedName>
        <fullName evidence="15">Apolipoprotein A-V</fullName>
    </recommendedName>
    <alternativeName>
        <fullName evidence="16">Apolipoprotein A5</fullName>
    </alternativeName>
</protein>
<evidence type="ECO:0000256" key="5">
    <source>
        <dbReference type="ARBA" id="ARBA00008788"/>
    </source>
</evidence>
<dbReference type="GO" id="GO:0005543">
    <property type="term" value="F:phospholipid binding"/>
    <property type="evidence" value="ECO:0007669"/>
    <property type="project" value="TreeGrafter"/>
</dbReference>
<dbReference type="PANTHER" id="PTHR18976:SF13">
    <property type="entry name" value="APOLIPOPROTEIN A-V"/>
    <property type="match status" value="1"/>
</dbReference>
<sequence length="334" mass="38811">MFLLTGCQADNSRSRFWDYFSQLTSEKHRWDIQNNAVRDGSGLKGSIQNGVNYVGNFLGPLKSGLQKRLYEDSDGLRRLINREIQELRRKLYPYMDVAHQKISSNLDQLRSRLLPYTQELKEQVEWGAQELHVQLGPYRDGSKMEALHRLGENLENRIVLHTGRVGQVFYPLADRLLLEIHHAVEELHGNLAPHAQTSQEILSQQVQDLSRKLTRNAKDLHEKIQKNLNELKEQLVSYPKELKQKFPQGQEAALEPVAPYMEEMAAQVQREVEEFHKNTQKQIEDFTRVINMETEELQHKLSPASWDFQDSVSSVEDVQEKLDSLWKDISQSLN</sequence>
<evidence type="ECO:0000256" key="15">
    <source>
        <dbReference type="ARBA" id="ARBA00040758"/>
    </source>
</evidence>